<comment type="caution">
    <text evidence="2">The sequence shown here is derived from an EMBL/GenBank/DDBJ whole genome shotgun (WGS) entry which is preliminary data.</text>
</comment>
<sequence>MQFDNLCKYLAEKYPDRFASWLLGQPTTRVEVLKTELSLEPIRADSVTLLRTQSEILHLEFQVQVPTGKPMPLRMLNYWVRLYWQYNLPVTQVLIWLQQMNNPAVFENEFRQGLTSHGYQVIRMWEQSPEPLLQDPGLLPMAVLAAADDAAGLLNRVASEVGKIESIVQRQEISASTEILAGLRFNRNLIRNLFREGIMRESVIYQDILQEGRQQEALAMVMRPLTRRFGVLSPELQGRIQALSVAQLEDLIEALFDFSDVSDLVNWLEERRGI</sequence>
<dbReference type="Pfam" id="PF14261">
    <property type="entry name" value="DUF4351"/>
    <property type="match status" value="1"/>
</dbReference>
<evidence type="ECO:0000259" key="1">
    <source>
        <dbReference type="Pfam" id="PF14261"/>
    </source>
</evidence>
<dbReference type="RefSeq" id="WP_190468858.1">
    <property type="nucleotide sequence ID" value="NZ_JACJPW010000064.1"/>
</dbReference>
<dbReference type="PANTHER" id="PTHR34613:SF1">
    <property type="entry name" value="SLL6017 PROTEIN"/>
    <property type="match status" value="1"/>
</dbReference>
<dbReference type="PANTHER" id="PTHR34613">
    <property type="entry name" value="SLL0800 PROTEIN"/>
    <property type="match status" value="1"/>
</dbReference>
<name>A0A926ZIL5_9CYAN</name>
<evidence type="ECO:0000313" key="3">
    <source>
        <dbReference type="Proteomes" id="UP000641646"/>
    </source>
</evidence>
<reference evidence="2" key="1">
    <citation type="journal article" date="2015" name="ISME J.">
        <title>Draft Genome Sequence of Streptomyces incarnatus NRRL8089, which Produces the Nucleoside Antibiotic Sinefungin.</title>
        <authorList>
            <person name="Oshima K."/>
            <person name="Hattori M."/>
            <person name="Shimizu H."/>
            <person name="Fukuda K."/>
            <person name="Nemoto M."/>
            <person name="Inagaki K."/>
            <person name="Tamura T."/>
        </authorList>
    </citation>
    <scope>NUCLEOTIDE SEQUENCE</scope>
    <source>
        <strain evidence="2">FACHB-1375</strain>
    </source>
</reference>
<evidence type="ECO:0000313" key="2">
    <source>
        <dbReference type="EMBL" id="MBD2183789.1"/>
    </source>
</evidence>
<gene>
    <name evidence="2" type="ORF">H6G03_22440</name>
</gene>
<proteinExistence type="predicted"/>
<organism evidence="2 3">
    <name type="scientific">Aerosakkonema funiforme FACHB-1375</name>
    <dbReference type="NCBI Taxonomy" id="2949571"/>
    <lineage>
        <taxon>Bacteria</taxon>
        <taxon>Bacillati</taxon>
        <taxon>Cyanobacteriota</taxon>
        <taxon>Cyanophyceae</taxon>
        <taxon>Oscillatoriophycideae</taxon>
        <taxon>Aerosakkonematales</taxon>
        <taxon>Aerosakkonemataceae</taxon>
        <taxon>Aerosakkonema</taxon>
    </lineage>
</organism>
<accession>A0A926ZIL5</accession>
<keyword evidence="3" id="KW-1185">Reference proteome</keyword>
<reference evidence="2" key="2">
    <citation type="submission" date="2020-08" db="EMBL/GenBank/DDBJ databases">
        <authorList>
            <person name="Chen M."/>
            <person name="Teng W."/>
            <person name="Zhao L."/>
            <person name="Hu C."/>
            <person name="Zhou Y."/>
            <person name="Han B."/>
            <person name="Song L."/>
            <person name="Shu W."/>
        </authorList>
    </citation>
    <scope>NUCLEOTIDE SEQUENCE</scope>
    <source>
        <strain evidence="2">FACHB-1375</strain>
    </source>
</reference>
<feature type="domain" description="DUF4351" evidence="1">
    <location>
        <begin position="210"/>
        <end position="268"/>
    </location>
</feature>
<protein>
    <submittedName>
        <fullName evidence="2">Rpn family recombination-promoting nuclease/putative transposase</fullName>
    </submittedName>
</protein>
<dbReference type="Proteomes" id="UP000641646">
    <property type="component" value="Unassembled WGS sequence"/>
</dbReference>
<dbReference type="InterPro" id="IPR025587">
    <property type="entry name" value="DUF4351"/>
</dbReference>
<dbReference type="EMBL" id="JACJPW010000064">
    <property type="protein sequence ID" value="MBD2183789.1"/>
    <property type="molecule type" value="Genomic_DNA"/>
</dbReference>
<dbReference type="AlphaFoldDB" id="A0A926ZIL5"/>